<dbReference type="CDD" id="cd06558">
    <property type="entry name" value="crotonase-like"/>
    <property type="match status" value="1"/>
</dbReference>
<protein>
    <submittedName>
        <fullName evidence="4">Enoyl-CoA hydratase</fullName>
        <ecNumber evidence="4">4.2.1.17</ecNumber>
    </submittedName>
</protein>
<organism evidence="4">
    <name type="scientific">Rhodopseudomonas palustris (strain BisB18)</name>
    <dbReference type="NCBI Taxonomy" id="316056"/>
    <lineage>
        <taxon>Bacteria</taxon>
        <taxon>Pseudomonadati</taxon>
        <taxon>Pseudomonadota</taxon>
        <taxon>Alphaproteobacteria</taxon>
        <taxon>Hyphomicrobiales</taxon>
        <taxon>Nitrobacteraceae</taxon>
        <taxon>Rhodopseudomonas</taxon>
    </lineage>
</organism>
<sequence>MAALPQDCLPRLAAKNASALRGPRKGYRMTGHLTVVDTAATRIITLTRPDKKNALTQDMYRAMSAAINSAQADAAIRCLLIEGSGGVFTSGNDLEDFLNAGSDGAGLRGSEATTFLHALANNEKPLLAAVEGAAIGIGTTLLLHCDYVIASSDASFATPFVPLGLVPEGASSLLAPRALGHHRAFALLVMGRKLDANDARDAGFVNEVVPAEQLAAQARKVAAEIAALPVEAVAISRRLLKPQPSELIDRIDHESKLFGERMTSEEAIAAFKKFFDRKK</sequence>
<gene>
    <name evidence="4" type="ordered locus">RPC_1155</name>
</gene>
<dbReference type="InterPro" id="IPR051053">
    <property type="entry name" value="ECH/Chromodomain_protein"/>
</dbReference>
<evidence type="ECO:0000256" key="1">
    <source>
        <dbReference type="ARBA" id="ARBA00004275"/>
    </source>
</evidence>
<dbReference type="GO" id="GO:0004300">
    <property type="term" value="F:enoyl-CoA hydratase activity"/>
    <property type="evidence" value="ECO:0007669"/>
    <property type="project" value="UniProtKB-EC"/>
</dbReference>
<dbReference type="SUPFAM" id="SSF52096">
    <property type="entry name" value="ClpP/crotonase"/>
    <property type="match status" value="1"/>
</dbReference>
<accession>Q21A68</accession>
<dbReference type="InterPro" id="IPR029045">
    <property type="entry name" value="ClpP/crotonase-like_dom_sf"/>
</dbReference>
<dbReference type="KEGG" id="rpc:RPC_1155"/>
<dbReference type="EMBL" id="CP000301">
    <property type="protein sequence ID" value="ABD86718.1"/>
    <property type="molecule type" value="Genomic_DNA"/>
</dbReference>
<comment type="subcellular location">
    <subcellularLocation>
        <location evidence="1">Peroxisome</location>
    </subcellularLocation>
</comment>
<dbReference type="InterPro" id="IPR001753">
    <property type="entry name" value="Enoyl-CoA_hydra/iso"/>
</dbReference>
<dbReference type="PANTHER" id="PTHR43684:SF1">
    <property type="entry name" value="ENOYL-COA DELTA ISOMERASE 2"/>
    <property type="match status" value="1"/>
</dbReference>
<dbReference type="Pfam" id="PF00378">
    <property type="entry name" value="ECH_1"/>
    <property type="match status" value="1"/>
</dbReference>
<keyword evidence="2" id="KW-0576">Peroxisome</keyword>
<proteinExistence type="predicted"/>
<dbReference type="STRING" id="316056.RPC_1155"/>
<evidence type="ECO:0000256" key="2">
    <source>
        <dbReference type="ARBA" id="ARBA00023140"/>
    </source>
</evidence>
<reference evidence="4" key="1">
    <citation type="submission" date="2006-03" db="EMBL/GenBank/DDBJ databases">
        <title>Complete sequence of Rhodopseudomonas palustris BisB18.</title>
        <authorList>
            <consortium name="US DOE Joint Genome Institute"/>
            <person name="Copeland A."/>
            <person name="Lucas S."/>
            <person name="Lapidus A."/>
            <person name="Barry K."/>
            <person name="Detter J.C."/>
            <person name="Glavina del Rio T."/>
            <person name="Hammon N."/>
            <person name="Israni S."/>
            <person name="Dalin E."/>
            <person name="Tice H."/>
            <person name="Pitluck S."/>
            <person name="Chain P."/>
            <person name="Malfatti S."/>
            <person name="Shin M."/>
            <person name="Vergez L."/>
            <person name="Schmutz J."/>
            <person name="Larimer F."/>
            <person name="Land M."/>
            <person name="Hauser L."/>
            <person name="Pelletier D.A."/>
            <person name="Kyrpides N."/>
            <person name="Anderson I."/>
            <person name="Oda Y."/>
            <person name="Harwood C.S."/>
            <person name="Richardson P."/>
        </authorList>
    </citation>
    <scope>NUCLEOTIDE SEQUENCE [LARGE SCALE GENOMIC DNA]</scope>
    <source>
        <strain evidence="4">BisB18</strain>
    </source>
</reference>
<dbReference type="HOGENOM" id="CLU_009834_7_2_5"/>
<name>Q21A68_RHOPB</name>
<keyword evidence="4" id="KW-0456">Lyase</keyword>
<dbReference type="EC" id="4.2.1.17" evidence="4"/>
<keyword evidence="3" id="KW-0413">Isomerase</keyword>
<evidence type="ECO:0000313" key="4">
    <source>
        <dbReference type="EMBL" id="ABD86718.1"/>
    </source>
</evidence>
<dbReference type="AlphaFoldDB" id="Q21A68"/>
<dbReference type="PANTHER" id="PTHR43684">
    <property type="match status" value="1"/>
</dbReference>
<dbReference type="GO" id="GO:0004165">
    <property type="term" value="F:delta(3)-delta(2)-enoyl-CoA isomerase activity"/>
    <property type="evidence" value="ECO:0007669"/>
    <property type="project" value="UniProtKB-ARBA"/>
</dbReference>
<dbReference type="Gene3D" id="3.90.226.10">
    <property type="entry name" value="2-enoyl-CoA Hydratase, Chain A, domain 1"/>
    <property type="match status" value="1"/>
</dbReference>
<evidence type="ECO:0000256" key="3">
    <source>
        <dbReference type="ARBA" id="ARBA00023235"/>
    </source>
</evidence>
<dbReference type="eggNOG" id="COG1024">
    <property type="taxonomic scope" value="Bacteria"/>
</dbReference>